<gene>
    <name evidence="3" type="ORF">HNR75_002820</name>
</gene>
<dbReference type="PANTHER" id="PTHR43597:SF5">
    <property type="entry name" value="SUFE-LIKE PROTEIN 2, CHLOROPLASTIC"/>
    <property type="match status" value="1"/>
</dbReference>
<dbReference type="EMBL" id="JACHGR010000010">
    <property type="protein sequence ID" value="MBB6056873.1"/>
    <property type="molecule type" value="Genomic_DNA"/>
</dbReference>
<keyword evidence="4" id="KW-1185">Reference proteome</keyword>
<dbReference type="Gene3D" id="3.90.1010.10">
    <property type="match status" value="1"/>
</dbReference>
<evidence type="ECO:0000313" key="3">
    <source>
        <dbReference type="EMBL" id="MBB6056873.1"/>
    </source>
</evidence>
<dbReference type="Proteomes" id="UP000585721">
    <property type="component" value="Unassembled WGS sequence"/>
</dbReference>
<dbReference type="Pfam" id="PF02657">
    <property type="entry name" value="SufE"/>
    <property type="match status" value="1"/>
</dbReference>
<dbReference type="PANTHER" id="PTHR43597">
    <property type="entry name" value="SULFUR ACCEPTOR PROTEIN CSDE"/>
    <property type="match status" value="1"/>
</dbReference>
<feature type="domain" description="Fe-S metabolism associated" evidence="2">
    <location>
        <begin position="28"/>
        <end position="145"/>
    </location>
</feature>
<dbReference type="SUPFAM" id="SSF82649">
    <property type="entry name" value="SufE/NifU"/>
    <property type="match status" value="1"/>
</dbReference>
<protein>
    <submittedName>
        <fullName evidence="3">Cysteine desulfuration protein SufE</fullName>
    </submittedName>
</protein>
<sequence length="152" mass="17317">MTDLSDLAIHYPVGAGMALDEHHIRQLLTNAHSWEERYRQLLQLTRQVPALPPEWRQTEFEVSGCESRVWLVLYKDEEGLYHFAVDSESRIVKALLITLLAAVDHQPADKIQRIQVASYFAELGFAQHITPSRTNGLVAVWKKMSDFCALSA</sequence>
<reference evidence="3 4" key="1">
    <citation type="submission" date="2020-08" db="EMBL/GenBank/DDBJ databases">
        <title>Genomic Encyclopedia of Type Strains, Phase IV (KMG-IV): sequencing the most valuable type-strain genomes for metagenomic binning, comparative biology and taxonomic classification.</title>
        <authorList>
            <person name="Goeker M."/>
        </authorList>
    </citation>
    <scope>NUCLEOTIDE SEQUENCE [LARGE SCALE GENOMIC DNA]</scope>
    <source>
        <strain evidence="3 4">DSM 22975</strain>
    </source>
</reference>
<comment type="similarity">
    <text evidence="1">Belongs to the SufE family.</text>
</comment>
<accession>A0A841GSR3</accession>
<proteinExistence type="inferred from homology"/>
<dbReference type="AlphaFoldDB" id="A0A841GSR3"/>
<dbReference type="RefSeq" id="WP_188027590.1">
    <property type="nucleotide sequence ID" value="NZ_JACHGR010000010.1"/>
</dbReference>
<organism evidence="3 4">
    <name type="scientific">Tolumonas osonensis</name>
    <dbReference type="NCBI Taxonomy" id="675874"/>
    <lineage>
        <taxon>Bacteria</taxon>
        <taxon>Pseudomonadati</taxon>
        <taxon>Pseudomonadota</taxon>
        <taxon>Gammaproteobacteria</taxon>
        <taxon>Aeromonadales</taxon>
        <taxon>Aeromonadaceae</taxon>
        <taxon>Tolumonas</taxon>
    </lineage>
</organism>
<evidence type="ECO:0000313" key="4">
    <source>
        <dbReference type="Proteomes" id="UP000585721"/>
    </source>
</evidence>
<comment type="caution">
    <text evidence="3">The sequence shown here is derived from an EMBL/GenBank/DDBJ whole genome shotgun (WGS) entry which is preliminary data.</text>
</comment>
<name>A0A841GSR3_9GAMM</name>
<evidence type="ECO:0000259" key="2">
    <source>
        <dbReference type="Pfam" id="PF02657"/>
    </source>
</evidence>
<evidence type="ECO:0000256" key="1">
    <source>
        <dbReference type="ARBA" id="ARBA00010282"/>
    </source>
</evidence>
<dbReference type="InterPro" id="IPR003808">
    <property type="entry name" value="Fe-S_metab-assoc_dom"/>
</dbReference>